<feature type="chain" id="PRO_5033993707" evidence="1">
    <location>
        <begin position="21"/>
        <end position="276"/>
    </location>
</feature>
<accession>A0A8G2F1F6</accession>
<evidence type="ECO:0000313" key="3">
    <source>
        <dbReference type="EMBL" id="SEF40711.1"/>
    </source>
</evidence>
<sequence>MNKLFFSLVTVLLCMNQAFAQSDAFYFVQMSDPQFGMLDGNKSFTKETKLMEQAVEAVNKLNPEFIVFTGDLVNVWNDKKQISEFRRILGQIKKEIPVYVLPGNHDFDVNVSDEAFQAYLDEYGYDSFNFQVKNTCFIGLNSPVIFADKKDEEQSQLVWMERILKNSQKCNHRILFSHYSFFVETPDEADQYFNIPLTKRGNYIDMFNKYNVDAMFSGHLHRNAKGSAGNFKMITSSALCYPLGEDKVGFRIVKVYPDRIESDYYDLDNIPVKVNL</sequence>
<evidence type="ECO:0000256" key="1">
    <source>
        <dbReference type="SAM" id="SignalP"/>
    </source>
</evidence>
<dbReference type="PANTHER" id="PTHR43143">
    <property type="entry name" value="METALLOPHOSPHOESTERASE, CALCINEURIN SUPERFAMILY"/>
    <property type="match status" value="1"/>
</dbReference>
<dbReference type="SUPFAM" id="SSF56300">
    <property type="entry name" value="Metallo-dependent phosphatases"/>
    <property type="match status" value="1"/>
</dbReference>
<feature type="domain" description="Calcineurin-like phosphoesterase" evidence="2">
    <location>
        <begin position="27"/>
        <end position="222"/>
    </location>
</feature>
<dbReference type="EMBL" id="FNVS01000001">
    <property type="protein sequence ID" value="SEF40711.1"/>
    <property type="molecule type" value="Genomic_DNA"/>
</dbReference>
<name>A0A8G2F1F6_9BACT</name>
<organism evidence="3 4">
    <name type="scientific">Parabacteroides chinchillae</name>
    <dbReference type="NCBI Taxonomy" id="871327"/>
    <lineage>
        <taxon>Bacteria</taxon>
        <taxon>Pseudomonadati</taxon>
        <taxon>Bacteroidota</taxon>
        <taxon>Bacteroidia</taxon>
        <taxon>Bacteroidales</taxon>
        <taxon>Tannerellaceae</taxon>
        <taxon>Parabacteroides</taxon>
    </lineage>
</organism>
<keyword evidence="1" id="KW-0732">Signal</keyword>
<protein>
    <submittedName>
        <fullName evidence="3">Calcineurin-like phosphoesterase</fullName>
    </submittedName>
</protein>
<keyword evidence="4" id="KW-1185">Reference proteome</keyword>
<dbReference type="InterPro" id="IPR029052">
    <property type="entry name" value="Metallo-depent_PP-like"/>
</dbReference>
<dbReference type="AlphaFoldDB" id="A0A8G2F1F6"/>
<dbReference type="InterPro" id="IPR051918">
    <property type="entry name" value="STPP_CPPED1"/>
</dbReference>
<dbReference type="RefSeq" id="WP_103982048.1">
    <property type="nucleotide sequence ID" value="NZ_FNVS01000001.1"/>
</dbReference>
<reference evidence="3 4" key="1">
    <citation type="submission" date="2016-10" db="EMBL/GenBank/DDBJ databases">
        <authorList>
            <person name="Varghese N."/>
            <person name="Submissions S."/>
        </authorList>
    </citation>
    <scope>NUCLEOTIDE SEQUENCE [LARGE SCALE GENOMIC DNA]</scope>
    <source>
        <strain evidence="3 4">DSM 29073</strain>
    </source>
</reference>
<dbReference type="Proteomes" id="UP000236725">
    <property type="component" value="Unassembled WGS sequence"/>
</dbReference>
<comment type="caution">
    <text evidence="3">The sequence shown here is derived from an EMBL/GenBank/DDBJ whole genome shotgun (WGS) entry which is preliminary data.</text>
</comment>
<evidence type="ECO:0000259" key="2">
    <source>
        <dbReference type="Pfam" id="PF00149"/>
    </source>
</evidence>
<dbReference type="GO" id="GO:0016787">
    <property type="term" value="F:hydrolase activity"/>
    <property type="evidence" value="ECO:0007669"/>
    <property type="project" value="InterPro"/>
</dbReference>
<dbReference type="InterPro" id="IPR004843">
    <property type="entry name" value="Calcineurin-like_PHP"/>
</dbReference>
<dbReference type="PANTHER" id="PTHR43143:SF1">
    <property type="entry name" value="SERINE_THREONINE-PROTEIN PHOSPHATASE CPPED1"/>
    <property type="match status" value="1"/>
</dbReference>
<gene>
    <name evidence="3" type="ORF">SAMN05444001_10147</name>
</gene>
<dbReference type="Pfam" id="PF00149">
    <property type="entry name" value="Metallophos"/>
    <property type="match status" value="1"/>
</dbReference>
<dbReference type="Gene3D" id="3.60.21.10">
    <property type="match status" value="1"/>
</dbReference>
<evidence type="ECO:0000313" key="4">
    <source>
        <dbReference type="Proteomes" id="UP000236725"/>
    </source>
</evidence>
<proteinExistence type="predicted"/>
<feature type="signal peptide" evidence="1">
    <location>
        <begin position="1"/>
        <end position="20"/>
    </location>
</feature>